<keyword evidence="2" id="KW-0067">ATP-binding</keyword>
<reference evidence="2 3" key="1">
    <citation type="submission" date="2019-11" db="EMBL/GenBank/DDBJ databases">
        <title>Draft Genome Sequence of Plant Growth-Promoting Rhizosphere-Associated Bacteria.</title>
        <authorList>
            <person name="Vasilyev I.Y."/>
            <person name="Radchenko V."/>
            <person name="Ilnitskaya E.V."/>
        </authorList>
    </citation>
    <scope>NUCLEOTIDE SEQUENCE [LARGE SCALE GENOMIC DNA]</scope>
    <source>
        <strain evidence="2 3">VRA_07sq_f</strain>
    </source>
</reference>
<feature type="non-terminal residue" evidence="2">
    <location>
        <position position="1"/>
    </location>
</feature>
<sequence>IVGLNSYGFSSAIASSIYQKYHEDALTIIANNPYQLVEDIDGISFKRADAIALKLGLVPDSDERIRAGLMYAINELCLKNGDTYTTTQPLIEMASSVLEDNSEQQISGKKLAASLVALAKEGKVIGEENRIYLTRLYNAEVQIADHLNR</sequence>
<dbReference type="Pfam" id="PF14490">
    <property type="entry name" value="HHH_RecD2"/>
    <property type="match status" value="1"/>
</dbReference>
<keyword evidence="2" id="KW-0347">Helicase</keyword>
<protein>
    <submittedName>
        <fullName evidence="2">ATP-dependent RecD-like DNA helicase</fullName>
    </submittedName>
</protein>
<feature type="domain" description="ATP-dependent RecD2 DNA helicase-like helix-hairpin-helix" evidence="1">
    <location>
        <begin position="2"/>
        <end position="84"/>
    </location>
</feature>
<gene>
    <name evidence="2" type="ORF">GKC44_14625</name>
</gene>
<dbReference type="AlphaFoldDB" id="A0A844EE02"/>
<keyword evidence="2" id="KW-0547">Nucleotide-binding</keyword>
<evidence type="ECO:0000259" key="1">
    <source>
        <dbReference type="Pfam" id="PF14490"/>
    </source>
</evidence>
<accession>A0A844EE02</accession>
<evidence type="ECO:0000313" key="2">
    <source>
        <dbReference type="EMBL" id="MSE22437.1"/>
    </source>
</evidence>
<comment type="caution">
    <text evidence="2">The sequence shown here is derived from an EMBL/GenBank/DDBJ whole genome shotgun (WGS) entry which is preliminary data.</text>
</comment>
<dbReference type="EMBL" id="WKKY01001111">
    <property type="protein sequence ID" value="MSE22437.1"/>
    <property type="molecule type" value="Genomic_DNA"/>
</dbReference>
<keyword evidence="2" id="KW-0378">Hydrolase</keyword>
<evidence type="ECO:0000313" key="3">
    <source>
        <dbReference type="Proteomes" id="UP000491237"/>
    </source>
</evidence>
<name>A0A844EE02_9LACO</name>
<dbReference type="Proteomes" id="UP000491237">
    <property type="component" value="Unassembled WGS sequence"/>
</dbReference>
<organism evidence="2 3">
    <name type="scientific">Lentilactobacillus parabuchneri</name>
    <dbReference type="NCBI Taxonomy" id="152331"/>
    <lineage>
        <taxon>Bacteria</taxon>
        <taxon>Bacillati</taxon>
        <taxon>Bacillota</taxon>
        <taxon>Bacilli</taxon>
        <taxon>Lactobacillales</taxon>
        <taxon>Lactobacillaceae</taxon>
        <taxon>Lentilactobacillus</taxon>
    </lineage>
</organism>
<dbReference type="Gene3D" id="1.10.10.2220">
    <property type="match status" value="1"/>
</dbReference>
<proteinExistence type="predicted"/>
<feature type="non-terminal residue" evidence="2">
    <location>
        <position position="149"/>
    </location>
</feature>
<dbReference type="GO" id="GO:0004386">
    <property type="term" value="F:helicase activity"/>
    <property type="evidence" value="ECO:0007669"/>
    <property type="project" value="UniProtKB-KW"/>
</dbReference>
<dbReference type="InterPro" id="IPR029493">
    <property type="entry name" value="RecD2-like_HHH"/>
</dbReference>